<protein>
    <submittedName>
        <fullName evidence="1">Uncharacterized protein</fullName>
    </submittedName>
</protein>
<reference evidence="1 2" key="1">
    <citation type="submission" date="2013-01" db="EMBL/GenBank/DDBJ databases">
        <authorList>
            <person name="Bench S."/>
        </authorList>
    </citation>
    <scope>NUCLEOTIDE SEQUENCE [LARGE SCALE GENOMIC DNA]</scope>
    <source>
        <strain evidence="1 2">WH 8502</strain>
    </source>
</reference>
<evidence type="ECO:0000313" key="2">
    <source>
        <dbReference type="Proteomes" id="UP000018348"/>
    </source>
</evidence>
<reference evidence="1 2" key="2">
    <citation type="submission" date="2013-09" db="EMBL/GenBank/DDBJ databases">
        <title>Whole genome comparison of six Crocosphaera watsonii strains with differing phenotypes.</title>
        <authorList>
            <person name="Bench S.R."/>
            <person name="Heller P."/>
            <person name="Frank I."/>
            <person name="Arciniega M."/>
            <person name="Shilova I.N."/>
            <person name="Zehr J.P."/>
        </authorList>
    </citation>
    <scope>NUCLEOTIDE SEQUENCE [LARGE SCALE GENOMIC DNA]</scope>
    <source>
        <strain evidence="1 2">WH 8502</strain>
    </source>
</reference>
<dbReference type="AlphaFoldDB" id="T2IAE6"/>
<sequence>MSHYNPSDELVKEKISHWRFLIYPTTFRVIRERLADVFNI</sequence>
<comment type="caution">
    <text evidence="1">The sequence shown here is derived from an EMBL/GenBank/DDBJ whole genome shotgun (WGS) entry which is preliminary data.</text>
</comment>
<proteinExistence type="predicted"/>
<dbReference type="EMBL" id="CAQK01000090">
    <property type="protein sequence ID" value="CCQ49195.1"/>
    <property type="molecule type" value="Genomic_DNA"/>
</dbReference>
<name>T2IAE6_CROWT</name>
<accession>T2IAE6</accession>
<evidence type="ECO:0000313" key="1">
    <source>
        <dbReference type="EMBL" id="CCQ49195.1"/>
    </source>
</evidence>
<dbReference type="Proteomes" id="UP000018348">
    <property type="component" value="Unassembled WGS sequence"/>
</dbReference>
<gene>
    <name evidence="1" type="ORF">CWATWH8502_2918</name>
</gene>
<organism evidence="1 2">
    <name type="scientific">Crocosphaera watsonii WH 8502</name>
    <dbReference type="NCBI Taxonomy" id="423474"/>
    <lineage>
        <taxon>Bacteria</taxon>
        <taxon>Bacillati</taxon>
        <taxon>Cyanobacteriota</taxon>
        <taxon>Cyanophyceae</taxon>
        <taxon>Oscillatoriophycideae</taxon>
        <taxon>Chroococcales</taxon>
        <taxon>Aphanothecaceae</taxon>
        <taxon>Crocosphaera</taxon>
    </lineage>
</organism>